<evidence type="ECO:0000313" key="2">
    <source>
        <dbReference type="Proteomes" id="UP000594778"/>
    </source>
</evidence>
<name>A0A7T2S574_DELAC</name>
<dbReference type="AlphaFoldDB" id="A0A7T2S574"/>
<accession>A0A7T2S574</accession>
<protein>
    <submittedName>
        <fullName evidence="1">Uncharacterized protein</fullName>
    </submittedName>
</protein>
<reference evidence="1 2" key="1">
    <citation type="submission" date="2020-12" db="EMBL/GenBank/DDBJ databases">
        <title>FDA dAtabase for Regulatory Grade micrObial Sequences (FDA-ARGOS): Supporting development and validation of Infectious Disease Dx tests.</title>
        <authorList>
            <person name="Sproer C."/>
            <person name="Gronow S."/>
            <person name="Severitt S."/>
            <person name="Schroder I."/>
            <person name="Tallon L."/>
            <person name="Sadzewicz L."/>
            <person name="Zhao X."/>
            <person name="Boylan J."/>
            <person name="Ott S."/>
            <person name="Bowen H."/>
            <person name="Vavikolanu K."/>
            <person name="Mehta A."/>
            <person name="Aluvathingal J."/>
            <person name="Nadendla S."/>
            <person name="Lowell S."/>
            <person name="Myers T."/>
            <person name="Yan Y."/>
            <person name="Sichtig H."/>
        </authorList>
    </citation>
    <scope>NUCLEOTIDE SEQUENCE [LARGE SCALE GENOMIC DNA]</scope>
    <source>
        <strain evidence="1 2">FDAARGOS_909</strain>
    </source>
</reference>
<dbReference type="EMBL" id="CP065668">
    <property type="protein sequence ID" value="QPS09169.1"/>
    <property type="molecule type" value="Genomic_DNA"/>
</dbReference>
<dbReference type="Proteomes" id="UP000594778">
    <property type="component" value="Chromosome"/>
</dbReference>
<dbReference type="RefSeq" id="WP_197956192.1">
    <property type="nucleotide sequence ID" value="NZ_CP065668.1"/>
</dbReference>
<organism evidence="1 2">
    <name type="scientific">Delftia acidovorans</name>
    <name type="common">Pseudomonas acidovorans</name>
    <name type="synonym">Comamonas acidovorans</name>
    <dbReference type="NCBI Taxonomy" id="80866"/>
    <lineage>
        <taxon>Bacteria</taxon>
        <taxon>Pseudomonadati</taxon>
        <taxon>Pseudomonadota</taxon>
        <taxon>Betaproteobacteria</taxon>
        <taxon>Burkholderiales</taxon>
        <taxon>Comamonadaceae</taxon>
        <taxon>Delftia</taxon>
    </lineage>
</organism>
<proteinExistence type="predicted"/>
<sequence>MHNTTYLMEKLFSRNANDPEHGVQKIVEEDDHRDEIMMLDCSFRKLSPMLKSRFAYASSWKNANLDQDWLSLKEISEIYNNEIAREWLSLRRENWSENPPESISASHCALFALNPYEPEEAYFVWIEEIIEPQVWRYFGADYKMFLNLDRFLEYLVGEREKDDTGR</sequence>
<evidence type="ECO:0000313" key="1">
    <source>
        <dbReference type="EMBL" id="QPS09169.1"/>
    </source>
</evidence>
<gene>
    <name evidence="1" type="ORF">I6G66_03730</name>
</gene>